<dbReference type="Pfam" id="PF02423">
    <property type="entry name" value="OCD_Mu_crystall"/>
    <property type="match status" value="1"/>
</dbReference>
<protein>
    <submittedName>
        <fullName evidence="1">Ornithine cyclodeaminase</fullName>
    </submittedName>
</protein>
<dbReference type="EMBL" id="BMVP01000010">
    <property type="protein sequence ID" value="GHB70671.1"/>
    <property type="molecule type" value="Genomic_DNA"/>
</dbReference>
<dbReference type="SUPFAM" id="SSF51735">
    <property type="entry name" value="NAD(P)-binding Rossmann-fold domains"/>
    <property type="match status" value="1"/>
</dbReference>
<sequence length="314" mass="31768">MIAQLSGADTAGLLTPAGAADALAGVLRAGLDPEGCPQRTAVPVPGGELLLMPAAAGAYAGVKIAGVAPGNALLGLPRITGSYLLLDGPTLRPLALLDGAALTALRTPAVSALALRHLAPRDRPLALVLFGAGPQAYGHLEAVRAERELAGVTVVARNPERAERLVAHARALGLAARTGTPEDVSGADVVLCCTTARTPLFDGRLVRPGATVVAVGSHEPDARETDTALVRRSAVYVESRAAALREAGDLLIPEAEGAIGPGHITGTLADLVAGRRPAPGRPSGPRLFKSVGMAWEDLAVAVALFQAAGADRAT</sequence>
<dbReference type="InterPro" id="IPR036291">
    <property type="entry name" value="NAD(P)-bd_dom_sf"/>
</dbReference>
<keyword evidence="2" id="KW-1185">Reference proteome</keyword>
<dbReference type="PIRSF" id="PIRSF001439">
    <property type="entry name" value="CryM"/>
    <property type="match status" value="1"/>
</dbReference>
<dbReference type="InterPro" id="IPR003462">
    <property type="entry name" value="ODC_Mu_crystall"/>
</dbReference>
<proteinExistence type="predicted"/>
<evidence type="ECO:0000313" key="1">
    <source>
        <dbReference type="EMBL" id="GHB70671.1"/>
    </source>
</evidence>
<reference evidence="2" key="1">
    <citation type="journal article" date="2019" name="Int. J. Syst. Evol. Microbiol.">
        <title>The Global Catalogue of Microorganisms (GCM) 10K type strain sequencing project: providing services to taxonomists for standard genome sequencing and annotation.</title>
        <authorList>
            <consortium name="The Broad Institute Genomics Platform"/>
            <consortium name="The Broad Institute Genome Sequencing Center for Infectious Disease"/>
            <person name="Wu L."/>
            <person name="Ma J."/>
        </authorList>
    </citation>
    <scope>NUCLEOTIDE SEQUENCE [LARGE SCALE GENOMIC DNA]</scope>
    <source>
        <strain evidence="2">JCM 4738</strain>
    </source>
</reference>
<dbReference type="PANTHER" id="PTHR13812">
    <property type="entry name" value="KETIMINE REDUCTASE MU-CRYSTALLIN"/>
    <property type="match status" value="1"/>
</dbReference>
<organism evidence="1 2">
    <name type="scientific">Streptomyces cirratus</name>
    <dbReference type="NCBI Taxonomy" id="68187"/>
    <lineage>
        <taxon>Bacteria</taxon>
        <taxon>Bacillati</taxon>
        <taxon>Actinomycetota</taxon>
        <taxon>Actinomycetes</taxon>
        <taxon>Kitasatosporales</taxon>
        <taxon>Streptomycetaceae</taxon>
        <taxon>Streptomyces</taxon>
    </lineage>
</organism>
<gene>
    <name evidence="1" type="ORF">GCM10010347_46050</name>
</gene>
<accession>A0ABQ3EX47</accession>
<name>A0ABQ3EX47_9ACTN</name>
<dbReference type="InterPro" id="IPR023401">
    <property type="entry name" value="ODC_N"/>
</dbReference>
<dbReference type="PANTHER" id="PTHR13812:SF19">
    <property type="entry name" value="KETIMINE REDUCTASE MU-CRYSTALLIN"/>
    <property type="match status" value="1"/>
</dbReference>
<dbReference type="Gene3D" id="3.40.50.720">
    <property type="entry name" value="NAD(P)-binding Rossmann-like Domain"/>
    <property type="match status" value="1"/>
</dbReference>
<dbReference type="RefSeq" id="WP_229873901.1">
    <property type="nucleotide sequence ID" value="NZ_BMVP01000010.1"/>
</dbReference>
<evidence type="ECO:0000313" key="2">
    <source>
        <dbReference type="Proteomes" id="UP000642673"/>
    </source>
</evidence>
<comment type="caution">
    <text evidence="1">The sequence shown here is derived from an EMBL/GenBank/DDBJ whole genome shotgun (WGS) entry which is preliminary data.</text>
</comment>
<dbReference type="Gene3D" id="3.30.1780.10">
    <property type="entry name" value="ornithine cyclodeaminase, domain 1"/>
    <property type="match status" value="1"/>
</dbReference>
<dbReference type="Proteomes" id="UP000642673">
    <property type="component" value="Unassembled WGS sequence"/>
</dbReference>